<dbReference type="SUPFAM" id="SSF55811">
    <property type="entry name" value="Nudix"/>
    <property type="match status" value="1"/>
</dbReference>
<comment type="similarity">
    <text evidence="2">Belongs to the Nudix hydrolase family.</text>
</comment>
<evidence type="ECO:0000313" key="5">
    <source>
        <dbReference type="Proteomes" id="UP000034325"/>
    </source>
</evidence>
<name>A0A0G0PDY3_9BACT</name>
<dbReference type="PROSITE" id="PS51462">
    <property type="entry name" value="NUDIX"/>
    <property type="match status" value="1"/>
</dbReference>
<dbReference type="EMBL" id="LBWA01000033">
    <property type="protein sequence ID" value="KKQ96369.1"/>
    <property type="molecule type" value="Genomic_DNA"/>
</dbReference>
<dbReference type="CDD" id="cd18873">
    <property type="entry name" value="NUDIX_NadM_like"/>
    <property type="match status" value="1"/>
</dbReference>
<comment type="caution">
    <text evidence="4">The sequence shown here is derived from an EMBL/GenBank/DDBJ whole genome shotgun (WGS) entry which is preliminary data.</text>
</comment>
<organism evidence="4 5">
    <name type="scientific">Candidatus Woesebacteria bacterium GW2011_GWA1_39_12</name>
    <dbReference type="NCBI Taxonomy" id="1618549"/>
    <lineage>
        <taxon>Bacteria</taxon>
        <taxon>Candidatus Woeseibacteriota</taxon>
    </lineage>
</organism>
<dbReference type="PANTHER" id="PTHR43736">
    <property type="entry name" value="ADP-RIBOSE PYROPHOSPHATASE"/>
    <property type="match status" value="1"/>
</dbReference>
<evidence type="ECO:0000313" key="4">
    <source>
        <dbReference type="EMBL" id="KKQ96369.1"/>
    </source>
</evidence>
<dbReference type="PRINTS" id="PR00502">
    <property type="entry name" value="NUDIXFAMILY"/>
</dbReference>
<keyword evidence="1 2" id="KW-0378">Hydrolase</keyword>
<sequence length="132" mass="14487">MGVDTVVVKDGLVLMLKRSTNPDAGMYALPGGYLDRGESAEQAALREVKEETGLRVEIIKFIGARSDPSRYRQIVELGFIGKVTGGREVPGDGAERLDWFKLEDLPSNISMDHGEIIKNAIPFLKELDLING</sequence>
<dbReference type="InterPro" id="IPR015797">
    <property type="entry name" value="NUDIX_hydrolase-like_dom_sf"/>
</dbReference>
<dbReference type="PANTHER" id="PTHR43736:SF1">
    <property type="entry name" value="DIHYDRONEOPTERIN TRIPHOSPHATE DIPHOSPHATASE"/>
    <property type="match status" value="1"/>
</dbReference>
<evidence type="ECO:0000256" key="1">
    <source>
        <dbReference type="ARBA" id="ARBA00022801"/>
    </source>
</evidence>
<proteinExistence type="inferred from homology"/>
<evidence type="ECO:0000256" key="2">
    <source>
        <dbReference type="RuleBase" id="RU003476"/>
    </source>
</evidence>
<dbReference type="GO" id="GO:0016787">
    <property type="term" value="F:hydrolase activity"/>
    <property type="evidence" value="ECO:0007669"/>
    <property type="project" value="UniProtKB-KW"/>
</dbReference>
<reference evidence="4 5" key="1">
    <citation type="journal article" date="2015" name="Nature">
        <title>rRNA introns, odd ribosomes, and small enigmatic genomes across a large radiation of phyla.</title>
        <authorList>
            <person name="Brown C.T."/>
            <person name="Hug L.A."/>
            <person name="Thomas B.C."/>
            <person name="Sharon I."/>
            <person name="Castelle C.J."/>
            <person name="Singh A."/>
            <person name="Wilkins M.J."/>
            <person name="Williams K.H."/>
            <person name="Banfield J.F."/>
        </authorList>
    </citation>
    <scope>NUCLEOTIDE SEQUENCE [LARGE SCALE GENOMIC DNA]</scope>
</reference>
<evidence type="ECO:0000259" key="3">
    <source>
        <dbReference type="PROSITE" id="PS51462"/>
    </source>
</evidence>
<accession>A0A0G0PDY3</accession>
<dbReference type="PROSITE" id="PS00893">
    <property type="entry name" value="NUDIX_BOX"/>
    <property type="match status" value="1"/>
</dbReference>
<dbReference type="InterPro" id="IPR020476">
    <property type="entry name" value="Nudix_hydrolase"/>
</dbReference>
<dbReference type="Proteomes" id="UP000034325">
    <property type="component" value="Unassembled WGS sequence"/>
</dbReference>
<dbReference type="InterPro" id="IPR020084">
    <property type="entry name" value="NUDIX_hydrolase_CS"/>
</dbReference>
<dbReference type="Pfam" id="PF00293">
    <property type="entry name" value="NUDIX"/>
    <property type="match status" value="1"/>
</dbReference>
<protein>
    <submittedName>
        <fullName evidence="4">NUDIX hydrolase</fullName>
    </submittedName>
</protein>
<dbReference type="InterPro" id="IPR000086">
    <property type="entry name" value="NUDIX_hydrolase_dom"/>
</dbReference>
<dbReference type="AlphaFoldDB" id="A0A0G0PDY3"/>
<dbReference type="Gene3D" id="3.90.79.10">
    <property type="entry name" value="Nucleoside Triphosphate Pyrophosphohydrolase"/>
    <property type="match status" value="1"/>
</dbReference>
<feature type="domain" description="Nudix hydrolase" evidence="3">
    <location>
        <begin position="1"/>
        <end position="125"/>
    </location>
</feature>
<gene>
    <name evidence="4" type="ORF">UT23_C0033G0013</name>
</gene>